<proteinExistence type="predicted"/>
<evidence type="ECO:0000313" key="3">
    <source>
        <dbReference type="Proteomes" id="UP000438699"/>
    </source>
</evidence>
<dbReference type="EMBL" id="WAIE01000005">
    <property type="protein sequence ID" value="KAB1441079.1"/>
    <property type="molecule type" value="Genomic_DNA"/>
</dbReference>
<dbReference type="Proteomes" id="UP000438699">
    <property type="component" value="Unassembled WGS sequence"/>
</dbReference>
<reference evidence="2 3" key="1">
    <citation type="journal article" date="2017" name="Int. J. Syst. Evol. Microbiol.">
        <title>Desulfovibrio senegalensis sp. nov., a mesophilic sulfate reducer isolated from marine sediment.</title>
        <authorList>
            <person name="Thioye A."/>
            <person name="Gam Z.B.A."/>
            <person name="Mbengue M."/>
            <person name="Cayol J.L."/>
            <person name="Joseph-Bartoli M."/>
            <person name="Toure-Kane C."/>
            <person name="Labat M."/>
        </authorList>
    </citation>
    <scope>NUCLEOTIDE SEQUENCE [LARGE SCALE GENOMIC DNA]</scope>
    <source>
        <strain evidence="2 3">DSM 101509</strain>
    </source>
</reference>
<feature type="domain" description="Gfo/Idh/MocA-like oxidoreductase N-terminal" evidence="1">
    <location>
        <begin position="10"/>
        <end position="77"/>
    </location>
</feature>
<dbReference type="GO" id="GO:0000166">
    <property type="term" value="F:nucleotide binding"/>
    <property type="evidence" value="ECO:0007669"/>
    <property type="project" value="InterPro"/>
</dbReference>
<dbReference type="InterPro" id="IPR036291">
    <property type="entry name" value="NAD(P)-bd_dom_sf"/>
</dbReference>
<protein>
    <recommendedName>
        <fullName evidence="1">Gfo/Idh/MocA-like oxidoreductase N-terminal domain-containing protein</fullName>
    </recommendedName>
</protein>
<sequence>MKRGQMDDHNIAIVGLGRIGTAFLREILAAKDGYCLKLVCVVEKQETEGKQLAREKGIRIATLDELIELNVGVDVIFDLTGNAAFGEELRARLTNMKNDYTNVAPLNITRLIWALISDEYLPAVHGTRYQAIADTLLEQARAGIIK</sequence>
<accession>A0A6N6N142</accession>
<keyword evidence="3" id="KW-1185">Reference proteome</keyword>
<dbReference type="Gene3D" id="3.40.50.720">
    <property type="entry name" value="NAD(P)-binding Rossmann-like Domain"/>
    <property type="match status" value="1"/>
</dbReference>
<dbReference type="InterPro" id="IPR000683">
    <property type="entry name" value="Gfo/Idh/MocA-like_OxRdtase_N"/>
</dbReference>
<dbReference type="AlphaFoldDB" id="A0A6N6N142"/>
<dbReference type="SUPFAM" id="SSF51735">
    <property type="entry name" value="NAD(P)-binding Rossmann-fold domains"/>
    <property type="match status" value="1"/>
</dbReference>
<gene>
    <name evidence="2" type="ORF">F8A88_11630</name>
</gene>
<evidence type="ECO:0000259" key="1">
    <source>
        <dbReference type="Pfam" id="PF01408"/>
    </source>
</evidence>
<name>A0A6N6N142_9BACT</name>
<organism evidence="2 3">
    <name type="scientific">Pseudodesulfovibrio senegalensis</name>
    <dbReference type="NCBI Taxonomy" id="1721087"/>
    <lineage>
        <taxon>Bacteria</taxon>
        <taxon>Pseudomonadati</taxon>
        <taxon>Thermodesulfobacteriota</taxon>
        <taxon>Desulfovibrionia</taxon>
        <taxon>Desulfovibrionales</taxon>
        <taxon>Desulfovibrionaceae</taxon>
    </lineage>
</organism>
<evidence type="ECO:0000313" key="2">
    <source>
        <dbReference type="EMBL" id="KAB1441079.1"/>
    </source>
</evidence>
<dbReference type="Pfam" id="PF01408">
    <property type="entry name" value="GFO_IDH_MocA"/>
    <property type="match status" value="1"/>
</dbReference>
<comment type="caution">
    <text evidence="2">The sequence shown here is derived from an EMBL/GenBank/DDBJ whole genome shotgun (WGS) entry which is preliminary data.</text>
</comment>